<evidence type="ECO:0000313" key="2">
    <source>
        <dbReference type="Proteomes" id="UP000029221"/>
    </source>
</evidence>
<reference evidence="1" key="1">
    <citation type="journal article" date="2014" name="Genome Announc.">
        <title>Draft Genome Sequences of Marine Flavobacterium Nonlabens Strains NR17, NR24, NR27, NR32, NR33, and Ara13.</title>
        <authorList>
            <person name="Nakanishi M."/>
            <person name="Meirelles P."/>
            <person name="Suzuki R."/>
            <person name="Takatani N."/>
            <person name="Mino S."/>
            <person name="Suda W."/>
            <person name="Oshima K."/>
            <person name="Hattori M."/>
            <person name="Ohkuma M."/>
            <person name="Hosokawa M."/>
            <person name="Miyashita K."/>
            <person name="Thompson F.L."/>
            <person name="Niwa A."/>
            <person name="Sawabe T."/>
            <person name="Sawabe T."/>
        </authorList>
    </citation>
    <scope>NUCLEOTIDE SEQUENCE [LARGE SCALE GENOMIC DNA]</scope>
    <source>
        <strain evidence="1">JCM 19294</strain>
    </source>
</reference>
<protein>
    <submittedName>
        <fullName evidence="1">Putative YapH protein</fullName>
    </submittedName>
</protein>
<accession>A0A090Q445</accession>
<gene>
    <name evidence="1" type="ORF">JCM19294_463</name>
</gene>
<proteinExistence type="predicted"/>
<evidence type="ECO:0000313" key="1">
    <source>
        <dbReference type="EMBL" id="GAK96957.1"/>
    </source>
</evidence>
<dbReference type="Proteomes" id="UP000029221">
    <property type="component" value="Unassembled WGS sequence"/>
</dbReference>
<comment type="caution">
    <text evidence="1">The sequence shown here is derived from an EMBL/GenBank/DDBJ whole genome shotgun (WGS) entry which is preliminary data.</text>
</comment>
<name>A0A090Q445_9FLAO</name>
<organism evidence="1 2">
    <name type="scientific">Nonlabens tegetincola</name>
    <dbReference type="NCBI Taxonomy" id="323273"/>
    <lineage>
        <taxon>Bacteria</taxon>
        <taxon>Pseudomonadati</taxon>
        <taxon>Bacteroidota</taxon>
        <taxon>Flavobacteriia</taxon>
        <taxon>Flavobacteriales</taxon>
        <taxon>Flavobacteriaceae</taxon>
        <taxon>Nonlabens</taxon>
    </lineage>
</organism>
<dbReference type="STRING" id="319236.BST91_03680"/>
<sequence length="372" mass="40043">MGANTATDGVLVPRVTTLSTDGVENGQLIFLDSDWTDDLGTTSTSDDIDYTAGFYFWSTATGLWTPINTNIEPWNEANTTNPATQNNQNIYTMGQVGIGTTNPLGALHITTENSRDVLFLRFIDSPDDDLDIDLLRSRGTLASPAILTDDTRIGGLRGQSLTNPTSYTFRPAAEVYFKSDGASSTSSSAGKIVLATTPTGSLSTVDRVIIREDGDVGINQPNPDAKLDVNGTVKITDGTQGPESVLTGDNQGNASWDRRAITKHTHTYMPGTTTDKLVDIEWIEIENNGTNGELTIRNTSTFTLRYAWHSNFMSNTGSGNLSAGSTTTIAIGTSNDVEIRATRYSSNEENSLIFQGTIISGNVKGFATFDQY</sequence>
<dbReference type="AlphaFoldDB" id="A0A090Q445"/>
<keyword evidence="2" id="KW-1185">Reference proteome</keyword>
<dbReference type="eggNOG" id="COG5295">
    <property type="taxonomic scope" value="Bacteria"/>
</dbReference>
<dbReference type="EMBL" id="BBML01000004">
    <property type="protein sequence ID" value="GAK96957.1"/>
    <property type="molecule type" value="Genomic_DNA"/>
</dbReference>